<dbReference type="WBParaSite" id="DME_0000599701-mRNA-1">
    <property type="protein sequence ID" value="DME_0000599701-mRNA-1"/>
    <property type="gene ID" value="DME_0000599701"/>
</dbReference>
<dbReference type="Proteomes" id="UP000038040">
    <property type="component" value="Unplaced"/>
</dbReference>
<evidence type="ECO:0000313" key="1">
    <source>
        <dbReference type="EMBL" id="VDN50963.1"/>
    </source>
</evidence>
<evidence type="ECO:0000313" key="3">
    <source>
        <dbReference type="Proteomes" id="UP000274756"/>
    </source>
</evidence>
<reference evidence="4" key="1">
    <citation type="submission" date="2017-02" db="UniProtKB">
        <authorList>
            <consortium name="WormBaseParasite"/>
        </authorList>
    </citation>
    <scope>IDENTIFICATION</scope>
</reference>
<dbReference type="Proteomes" id="UP000274756">
    <property type="component" value="Unassembled WGS sequence"/>
</dbReference>
<keyword evidence="3" id="KW-1185">Reference proteome</keyword>
<evidence type="ECO:0000313" key="4">
    <source>
        <dbReference type="WBParaSite" id="DME_0000599701-mRNA-1"/>
    </source>
</evidence>
<sequence length="83" mass="9144">MSKLLVSVDSDSTNFFKPNISEIRLYLRLLSPSSTLLAQASAAEYFRHLSISGTLPSVSVVYPLTAYGIEDVAALQQRIIIVR</sequence>
<gene>
    <name evidence="1" type="ORF">DME_LOCUS936</name>
</gene>
<name>A0A0N4UF11_DRAME</name>
<proteinExistence type="predicted"/>
<dbReference type="EMBL" id="UYYG01000010">
    <property type="protein sequence ID" value="VDN50963.1"/>
    <property type="molecule type" value="Genomic_DNA"/>
</dbReference>
<protein>
    <submittedName>
        <fullName evidence="1 4">Uncharacterized protein</fullName>
    </submittedName>
</protein>
<accession>A0A0N4UF11</accession>
<evidence type="ECO:0000313" key="2">
    <source>
        <dbReference type="Proteomes" id="UP000038040"/>
    </source>
</evidence>
<reference evidence="1 3" key="2">
    <citation type="submission" date="2018-11" db="EMBL/GenBank/DDBJ databases">
        <authorList>
            <consortium name="Pathogen Informatics"/>
        </authorList>
    </citation>
    <scope>NUCLEOTIDE SEQUENCE [LARGE SCALE GENOMIC DNA]</scope>
</reference>
<dbReference type="AlphaFoldDB" id="A0A0N4UF11"/>
<organism evidence="2 4">
    <name type="scientific">Dracunculus medinensis</name>
    <name type="common">Guinea worm</name>
    <dbReference type="NCBI Taxonomy" id="318479"/>
    <lineage>
        <taxon>Eukaryota</taxon>
        <taxon>Metazoa</taxon>
        <taxon>Ecdysozoa</taxon>
        <taxon>Nematoda</taxon>
        <taxon>Chromadorea</taxon>
        <taxon>Rhabditida</taxon>
        <taxon>Spirurina</taxon>
        <taxon>Dracunculoidea</taxon>
        <taxon>Dracunculidae</taxon>
        <taxon>Dracunculus</taxon>
    </lineage>
</organism>